<evidence type="ECO:0000256" key="8">
    <source>
        <dbReference type="SAM" id="MobiDB-lite"/>
    </source>
</evidence>
<evidence type="ECO:0000256" key="5">
    <source>
        <dbReference type="ARBA" id="ARBA00023306"/>
    </source>
</evidence>
<keyword evidence="11" id="KW-1185">Reference proteome</keyword>
<dbReference type="FunFam" id="1.10.472.10:FF:000034">
    <property type="entry name" value="D2/4-type cyclin"/>
    <property type="match status" value="1"/>
</dbReference>
<comment type="subunit">
    <text evidence="2">Interacts with the CDC2 protein kinase to form a serine/threonine kinase holoenzyme complex also known as maturation promoting factor (MPF). The cyclin subunit imparts substrate specificity to the complex.</text>
</comment>
<keyword evidence="3" id="KW-0132">Cell division</keyword>
<evidence type="ECO:0000313" key="10">
    <source>
        <dbReference type="EMBL" id="KAE7999984.1"/>
    </source>
</evidence>
<dbReference type="InterPro" id="IPR048258">
    <property type="entry name" value="Cyclins_cyclin-box"/>
</dbReference>
<sequence>MAESFDCANSNFLCSENGNACFDDLNCNGTDGCGISSSWNHPNTRTHNQDPIFHIIRSESWMGFPLHSEERVREMVEREREHLPRDDYLKRLRSGDLDLSVRREALDWIWKAHSHYSFGPLSLCLSINYLDRFLSIYELPRGKSWVVQLLAVACLSLAAKMEEIKVPQSVDLQVAEPKFVFEAKTIQRMELLVLSTLRWRMQAFTPCSFIDYFLSKINNVQLPSTLSISRSVQLIISTIKGIDFLEFRPSEIAASVAISVSRQMQAEVIDKALSCLIQVEKGRVLKCLELIKDLSLMSGSANVAGALAPSPSVPQSPVGVLDAACLSYKSDELTVGSCANSSHNSPDIRGGNQADHLKWTSSHEM</sequence>
<accession>A0A5N6QNM2</accession>
<evidence type="ECO:0000256" key="2">
    <source>
        <dbReference type="ARBA" id="ARBA00011177"/>
    </source>
</evidence>
<dbReference type="CDD" id="cd20543">
    <property type="entry name" value="CYCLIN_AtCycD-like_rpt1"/>
    <property type="match status" value="1"/>
</dbReference>
<evidence type="ECO:0000256" key="7">
    <source>
        <dbReference type="RuleBase" id="RU000383"/>
    </source>
</evidence>
<dbReference type="AlphaFoldDB" id="A0A5N6QNM2"/>
<keyword evidence="5" id="KW-0131">Cell cycle</keyword>
<comment type="similarity">
    <text evidence="1">Belongs to the cyclin family. Cyclin D subfamily.</text>
</comment>
<dbReference type="Pfam" id="PF00134">
    <property type="entry name" value="Cyclin_N"/>
    <property type="match status" value="1"/>
</dbReference>
<dbReference type="OrthoDB" id="5590282at2759"/>
<feature type="domain" description="Cyclin-like" evidence="9">
    <location>
        <begin position="107"/>
        <end position="195"/>
    </location>
</feature>
<dbReference type="PROSITE" id="PS00292">
    <property type="entry name" value="CYCLINS"/>
    <property type="match status" value="1"/>
</dbReference>
<reference evidence="10 11" key="1">
    <citation type="submission" date="2019-06" db="EMBL/GenBank/DDBJ databases">
        <title>A chromosomal-level reference genome of Carpinus fangiana (Coryloideae, Betulaceae).</title>
        <authorList>
            <person name="Yang X."/>
            <person name="Wang Z."/>
            <person name="Zhang L."/>
            <person name="Hao G."/>
            <person name="Liu J."/>
            <person name="Yang Y."/>
        </authorList>
    </citation>
    <scope>NUCLEOTIDE SEQUENCE [LARGE SCALE GENOMIC DNA]</scope>
    <source>
        <strain evidence="10">Cfa_2016G</strain>
        <tissue evidence="10">Leaf</tissue>
    </source>
</reference>
<dbReference type="SUPFAM" id="SSF47954">
    <property type="entry name" value="Cyclin-like"/>
    <property type="match status" value="2"/>
</dbReference>
<dbReference type="FunFam" id="1.10.472.10:FF:000040">
    <property type="entry name" value="D6-type cyclin"/>
    <property type="match status" value="1"/>
</dbReference>
<evidence type="ECO:0000256" key="6">
    <source>
        <dbReference type="ARBA" id="ARBA00032263"/>
    </source>
</evidence>
<proteinExistence type="inferred from homology"/>
<dbReference type="GO" id="GO:0051301">
    <property type="term" value="P:cell division"/>
    <property type="evidence" value="ECO:0007669"/>
    <property type="project" value="UniProtKB-KW"/>
</dbReference>
<dbReference type="InterPro" id="IPR013763">
    <property type="entry name" value="Cyclin-like_dom"/>
</dbReference>
<dbReference type="InterPro" id="IPR004367">
    <property type="entry name" value="Cyclin_C-dom"/>
</dbReference>
<keyword evidence="4 7" id="KW-0195">Cyclin</keyword>
<dbReference type="InterPro" id="IPR006671">
    <property type="entry name" value="Cyclin_N"/>
</dbReference>
<protein>
    <recommendedName>
        <fullName evidence="6">B-like cyclin</fullName>
    </recommendedName>
</protein>
<feature type="compositionally biased region" description="Basic and acidic residues" evidence="8">
    <location>
        <begin position="355"/>
        <end position="365"/>
    </location>
</feature>
<gene>
    <name evidence="10" type="ORF">FH972_004356</name>
</gene>
<dbReference type="InterPro" id="IPR039361">
    <property type="entry name" value="Cyclin"/>
</dbReference>
<evidence type="ECO:0000256" key="3">
    <source>
        <dbReference type="ARBA" id="ARBA00022618"/>
    </source>
</evidence>
<dbReference type="CDD" id="cd20544">
    <property type="entry name" value="CYCLIN_AtCycD-like_rpt2"/>
    <property type="match status" value="1"/>
</dbReference>
<evidence type="ECO:0000256" key="1">
    <source>
        <dbReference type="ARBA" id="ARBA00009065"/>
    </source>
</evidence>
<evidence type="ECO:0000256" key="4">
    <source>
        <dbReference type="ARBA" id="ARBA00023127"/>
    </source>
</evidence>
<dbReference type="Gene3D" id="1.10.472.10">
    <property type="entry name" value="Cyclin-like"/>
    <property type="match status" value="2"/>
</dbReference>
<dbReference type="Proteomes" id="UP000327013">
    <property type="component" value="Chromosome 1"/>
</dbReference>
<evidence type="ECO:0000313" key="11">
    <source>
        <dbReference type="Proteomes" id="UP000327013"/>
    </source>
</evidence>
<organism evidence="10 11">
    <name type="scientific">Carpinus fangiana</name>
    <dbReference type="NCBI Taxonomy" id="176857"/>
    <lineage>
        <taxon>Eukaryota</taxon>
        <taxon>Viridiplantae</taxon>
        <taxon>Streptophyta</taxon>
        <taxon>Embryophyta</taxon>
        <taxon>Tracheophyta</taxon>
        <taxon>Spermatophyta</taxon>
        <taxon>Magnoliopsida</taxon>
        <taxon>eudicotyledons</taxon>
        <taxon>Gunneridae</taxon>
        <taxon>Pentapetalae</taxon>
        <taxon>rosids</taxon>
        <taxon>fabids</taxon>
        <taxon>Fagales</taxon>
        <taxon>Betulaceae</taxon>
        <taxon>Carpinus</taxon>
    </lineage>
</organism>
<dbReference type="PANTHER" id="PTHR10177">
    <property type="entry name" value="CYCLINS"/>
    <property type="match status" value="1"/>
</dbReference>
<dbReference type="InterPro" id="IPR036915">
    <property type="entry name" value="Cyclin-like_sf"/>
</dbReference>
<dbReference type="EMBL" id="CM017321">
    <property type="protein sequence ID" value="KAE7999984.1"/>
    <property type="molecule type" value="Genomic_DNA"/>
</dbReference>
<name>A0A5N6QNM2_9ROSI</name>
<feature type="region of interest" description="Disordered" evidence="8">
    <location>
        <begin position="339"/>
        <end position="365"/>
    </location>
</feature>
<dbReference type="Pfam" id="PF02984">
    <property type="entry name" value="Cyclin_C"/>
    <property type="match status" value="1"/>
</dbReference>
<dbReference type="SMART" id="SM00385">
    <property type="entry name" value="CYCLIN"/>
    <property type="match status" value="1"/>
</dbReference>
<evidence type="ECO:0000259" key="9">
    <source>
        <dbReference type="SMART" id="SM00385"/>
    </source>
</evidence>